<organism evidence="1 2">
    <name type="scientific">Thiohalorhabdus methylotrophus</name>
    <dbReference type="NCBI Taxonomy" id="3242694"/>
    <lineage>
        <taxon>Bacteria</taxon>
        <taxon>Pseudomonadati</taxon>
        <taxon>Pseudomonadota</taxon>
        <taxon>Gammaproteobacteria</taxon>
        <taxon>Thiohalorhabdales</taxon>
        <taxon>Thiohalorhabdaceae</taxon>
        <taxon>Thiohalorhabdus</taxon>
    </lineage>
</organism>
<dbReference type="Gene3D" id="3.30.70.120">
    <property type="match status" value="1"/>
</dbReference>
<dbReference type="SUPFAM" id="SSF54913">
    <property type="entry name" value="GlnB-like"/>
    <property type="match status" value="1"/>
</dbReference>
<comment type="caution">
    <text evidence="1">The sequence shown here is derived from an EMBL/GenBank/DDBJ whole genome shotgun (WGS) entry which is preliminary data.</text>
</comment>
<dbReference type="InterPro" id="IPR011322">
    <property type="entry name" value="N-reg_PII-like_a/b"/>
</dbReference>
<reference evidence="1 2" key="1">
    <citation type="submission" date="2024-08" db="EMBL/GenBank/DDBJ databases">
        <title>Whole-genome sequencing of halo(alkali)philic microorganisms from hypersaline lakes.</title>
        <authorList>
            <person name="Sorokin D.Y."/>
            <person name="Merkel A.Y."/>
            <person name="Messina E."/>
            <person name="Yakimov M."/>
        </authorList>
    </citation>
    <scope>NUCLEOTIDE SEQUENCE [LARGE SCALE GENOMIC DNA]</scope>
    <source>
        <strain evidence="1 2">Cl-TMA</strain>
    </source>
</reference>
<dbReference type="EMBL" id="JBGUAW010000008">
    <property type="protein sequence ID" value="MFA9461786.1"/>
    <property type="molecule type" value="Genomic_DNA"/>
</dbReference>
<sequence>MRFSVLVAVVPEADEDKALASAKEAGAGSVTVLKGRGQGLEEQKTFFGLTYEGAESVLLFVLERRLSVRVLKNLHTDLDLQHSDGYAFSFPVEHLAGINFKELSHFEESVKEEL</sequence>
<protein>
    <submittedName>
        <fullName evidence="1">Transcriptional regulator</fullName>
    </submittedName>
</protein>
<evidence type="ECO:0000313" key="1">
    <source>
        <dbReference type="EMBL" id="MFA9461786.1"/>
    </source>
</evidence>
<evidence type="ECO:0000313" key="2">
    <source>
        <dbReference type="Proteomes" id="UP001575181"/>
    </source>
</evidence>
<dbReference type="Proteomes" id="UP001575181">
    <property type="component" value="Unassembled WGS sequence"/>
</dbReference>
<keyword evidence="2" id="KW-1185">Reference proteome</keyword>
<name>A0ABV4TYY9_9GAMM</name>
<accession>A0ABV4TYY9</accession>
<dbReference type="InterPro" id="IPR015867">
    <property type="entry name" value="N-reg_PII/ATP_PRibTrfase_C"/>
</dbReference>
<gene>
    <name evidence="1" type="ORF">ACERLL_13250</name>
</gene>
<dbReference type="RefSeq" id="WP_373656562.1">
    <property type="nucleotide sequence ID" value="NZ_JBGUAW010000008.1"/>
</dbReference>
<proteinExistence type="predicted"/>